<evidence type="ECO:0000259" key="6">
    <source>
        <dbReference type="PROSITE" id="PS50878"/>
    </source>
</evidence>
<proteinExistence type="inferred from homology"/>
<keyword evidence="3" id="KW-0328">Glycosyltransferase</keyword>
<dbReference type="Gramene" id="GBG75078">
    <property type="protein sequence ID" value="GBG75078"/>
    <property type="gene ID" value="CBR_g19591"/>
</dbReference>
<keyword evidence="8" id="KW-1185">Reference proteome</keyword>
<comment type="caution">
    <text evidence="7">The sequence shown here is derived from an EMBL/GenBank/DDBJ whole genome shotgun (WGS) entry which is preliminary data.</text>
</comment>
<gene>
    <name evidence="7" type="ORF">CBR_g19591</name>
</gene>
<feature type="region of interest" description="Disordered" evidence="5">
    <location>
        <begin position="67"/>
        <end position="149"/>
    </location>
</feature>
<dbReference type="EMBL" id="BFEA01000217">
    <property type="protein sequence ID" value="GBG75078.1"/>
    <property type="molecule type" value="Genomic_DNA"/>
</dbReference>
<comment type="similarity">
    <text evidence="2">Belongs to the glycosyltransferase 34 family.</text>
</comment>
<dbReference type="InterPro" id="IPR043128">
    <property type="entry name" value="Rev_trsase/Diguanyl_cyclase"/>
</dbReference>
<keyword evidence="4" id="KW-0808">Transferase</keyword>
<feature type="compositionally biased region" description="Basic and acidic residues" evidence="5">
    <location>
        <begin position="93"/>
        <end position="105"/>
    </location>
</feature>
<dbReference type="PANTHER" id="PTHR31311">
    <property type="entry name" value="XYLOGLUCAN 6-XYLOSYLTRANSFERASE 5-RELATED-RELATED"/>
    <property type="match status" value="1"/>
</dbReference>
<dbReference type="SUPFAM" id="SSF56672">
    <property type="entry name" value="DNA/RNA polymerases"/>
    <property type="match status" value="1"/>
</dbReference>
<evidence type="ECO:0000313" key="7">
    <source>
        <dbReference type="EMBL" id="GBG75078.1"/>
    </source>
</evidence>
<dbReference type="PROSITE" id="PS50878">
    <property type="entry name" value="RT_POL"/>
    <property type="match status" value="1"/>
</dbReference>
<dbReference type="CDD" id="cd01647">
    <property type="entry name" value="RT_LTR"/>
    <property type="match status" value="1"/>
</dbReference>
<evidence type="ECO:0000313" key="8">
    <source>
        <dbReference type="Proteomes" id="UP000265515"/>
    </source>
</evidence>
<dbReference type="Pfam" id="PF00078">
    <property type="entry name" value="RVT_1"/>
    <property type="match status" value="1"/>
</dbReference>
<dbReference type="Proteomes" id="UP000265515">
    <property type="component" value="Unassembled WGS sequence"/>
</dbReference>
<dbReference type="PANTHER" id="PTHR31311:SF44">
    <property type="entry name" value="GLYCOSYLTRANSFERASE 2-RELATED"/>
    <property type="match status" value="1"/>
</dbReference>
<feature type="compositionally biased region" description="Basic and acidic residues" evidence="5">
    <location>
        <begin position="1175"/>
        <end position="1187"/>
    </location>
</feature>
<organism evidence="7 8">
    <name type="scientific">Chara braunii</name>
    <name type="common">Braun's stonewort</name>
    <dbReference type="NCBI Taxonomy" id="69332"/>
    <lineage>
        <taxon>Eukaryota</taxon>
        <taxon>Viridiplantae</taxon>
        <taxon>Streptophyta</taxon>
        <taxon>Charophyceae</taxon>
        <taxon>Charales</taxon>
        <taxon>Characeae</taxon>
        <taxon>Chara</taxon>
    </lineage>
</organism>
<evidence type="ECO:0000256" key="1">
    <source>
        <dbReference type="ARBA" id="ARBA00004323"/>
    </source>
</evidence>
<dbReference type="InterPro" id="IPR008630">
    <property type="entry name" value="Glyco_trans_34"/>
</dbReference>
<evidence type="ECO:0000256" key="4">
    <source>
        <dbReference type="ARBA" id="ARBA00022679"/>
    </source>
</evidence>
<dbReference type="Gene3D" id="3.10.10.10">
    <property type="entry name" value="HIV Type 1 Reverse Transcriptase, subunit A, domain 1"/>
    <property type="match status" value="1"/>
</dbReference>
<dbReference type="InterPro" id="IPR000477">
    <property type="entry name" value="RT_dom"/>
</dbReference>
<evidence type="ECO:0000256" key="2">
    <source>
        <dbReference type="ARBA" id="ARBA00005664"/>
    </source>
</evidence>
<comment type="subcellular location">
    <subcellularLocation>
        <location evidence="1">Golgi apparatus membrane</location>
        <topology evidence="1">Single-pass type II membrane protein</topology>
    </subcellularLocation>
</comment>
<name>A0A388KYI3_CHABU</name>
<sequence>MGRRSDGGGRDDSFAVDVDERRGRHVWAEHRQQLRGGCEDLTMRGVRRLHMGGSDAEKEAAVKVVDYEDVDDEDDTVDIQPLGKKSMGGRGTSKKDSASQDDEPRNQQMRGATVKATSIGRVGGTSVAFNRRDGAGRVKKHSSNPTANPVVERKGRHVLRGKKARVDDTFGSDGAGVRDNVLPQATSRWWMKRRTGGAWEDLKQCDNAMGEYFREKLCMSPRVFREIAEALSPHLQTRVTFYREPLKPDHIIAYALYRWALGETYESSTCNFRIVRASGLLAIRDVTATLLTVYREKISWPTGVRNGTNDQRRFRLGKVHALGDVVVLDVNIYDVLFGLPALVALRANLDLERRSIILRNMGGKPYVVPMRLTLRTTINAVPRISPMMVGTLRMITWENSTNDEPSLKDADSSDENDPEIQKLARQRIYYPPPRTIARTMHLTSRNVQRTQAMILGEPLVQISRMVDSLEPSRTLYEGTVPLLARYNDKRSFCDITGLPRSLLSPTKEGQLLRLGAEASSLEPPERLEAESDKFRINIATKPVPWQDICDGITPEGHVAIREEDAQMMATVFSWRSDHSFISAPPPEVAKQARTKQIDVRIWDQSYELHVPQYVPDEIHRLIEDILTEYQGAISVMDTGIGLSLVIQHEIQTGNHSPIHCKPYRYSLVERKKALERIREFEASGWIEPATGPWSFQVVLVPKKNGSIRICIDYRKLNDITSKDVYPLPRIDDLLDAIGCANYFSKFDIWHGFHHILVKEEDRPKTAFVLFEGTWQCVRCPMGICNTPATFQRAMNVTFQNFVNKIRLTQGMINFCVIVYMDDILVYSETYHGHAQHISRPLRYLGEKVAAFRAEDVSDPLTLFHGRPPLDITGELVVARDGFFPYGVRSLRAIVPTFVVESVIGGIGGVVETYLAYQDLKILARRPADLDYIYYSLAIGGPRWGDERVQLIELIRSIDDEWPQSSCAWDWLDRELRAGPEYVNRIGRLFSDDWGSWWSEDAGRPLIYGHQLTEYYQAIGQAPYRVEDEFDDEGWEREDDEELWEPDWVDPESEVDEEEIDEEEIDDIDAHFPRIGAIAEEEEEEEEDDEEETPEEGTYNEHSEGEQSEEEEEEEQDDEEEELELEESEWEISAEEGEQAGAQAEDPEAAHKREEIEAGKRQLDFANGANQQVADDPARDPEPPKPEDGDPAVHCLEVLHALPEHRTRISESGLLPGGSPRVLLITASQPGCGTKYGDYVTMCALKNKVDYARRHDIDVFFSLEKYVSGGHRVDGLHNKIFVINNTMVNRPGYDWYIWMDSDTLIMDMDFSIPWSKYEGKSLVLWGNHSEFDKVIAGANYLSINSGVMFLRNNDFTQSLFKSMSKIWTKGFKEAGNFLAQVVQDMPPYASDQSTLMYLLATEPDKWRKGTQFVFDEYSINFYWKGVHPEEYYNSGWRGDGTSPPFVAHFCGCELCWTENDNTDKCLAEFIRIFNFADDQVIGRLGMRHQNLSTPVVAKVEDPLWYKRRAHVDGEREVYIR</sequence>
<evidence type="ECO:0000256" key="3">
    <source>
        <dbReference type="ARBA" id="ARBA00022676"/>
    </source>
</evidence>
<feature type="compositionally biased region" description="Acidic residues" evidence="5">
    <location>
        <begin position="1030"/>
        <end position="1066"/>
    </location>
</feature>
<evidence type="ECO:0000256" key="5">
    <source>
        <dbReference type="SAM" id="MobiDB-lite"/>
    </source>
</evidence>
<dbReference type="Pfam" id="PF05637">
    <property type="entry name" value="Glyco_transf_34"/>
    <property type="match status" value="1"/>
</dbReference>
<accession>A0A388KYI3</accession>
<feature type="compositionally biased region" description="Acidic residues" evidence="5">
    <location>
        <begin position="1105"/>
        <end position="1137"/>
    </location>
</feature>
<feature type="compositionally biased region" description="Acidic residues" evidence="5">
    <location>
        <begin position="67"/>
        <end position="77"/>
    </location>
</feature>
<dbReference type="GO" id="GO:0016757">
    <property type="term" value="F:glycosyltransferase activity"/>
    <property type="evidence" value="ECO:0007669"/>
    <property type="project" value="UniProtKB-KW"/>
</dbReference>
<dbReference type="InterPro" id="IPR043502">
    <property type="entry name" value="DNA/RNA_pol_sf"/>
</dbReference>
<protein>
    <recommendedName>
        <fullName evidence="6">Reverse transcriptase domain-containing protein</fullName>
    </recommendedName>
</protein>
<dbReference type="Gene3D" id="3.30.70.270">
    <property type="match status" value="1"/>
</dbReference>
<dbReference type="STRING" id="69332.A0A388KYI3"/>
<feature type="compositionally biased region" description="Acidic residues" evidence="5">
    <location>
        <begin position="1078"/>
        <end position="1094"/>
    </location>
</feature>
<reference evidence="7 8" key="1">
    <citation type="journal article" date="2018" name="Cell">
        <title>The Chara Genome: Secondary Complexity and Implications for Plant Terrestrialization.</title>
        <authorList>
            <person name="Nishiyama T."/>
            <person name="Sakayama H."/>
            <person name="Vries J.D."/>
            <person name="Buschmann H."/>
            <person name="Saint-Marcoux D."/>
            <person name="Ullrich K.K."/>
            <person name="Haas F.B."/>
            <person name="Vanderstraeten L."/>
            <person name="Becker D."/>
            <person name="Lang D."/>
            <person name="Vosolsobe S."/>
            <person name="Rombauts S."/>
            <person name="Wilhelmsson P.K.I."/>
            <person name="Janitza P."/>
            <person name="Kern R."/>
            <person name="Heyl A."/>
            <person name="Rumpler F."/>
            <person name="Villalobos L.I.A.C."/>
            <person name="Clay J.M."/>
            <person name="Skokan R."/>
            <person name="Toyoda A."/>
            <person name="Suzuki Y."/>
            <person name="Kagoshima H."/>
            <person name="Schijlen E."/>
            <person name="Tajeshwar N."/>
            <person name="Catarino B."/>
            <person name="Hetherington A.J."/>
            <person name="Saltykova A."/>
            <person name="Bonnot C."/>
            <person name="Breuninger H."/>
            <person name="Symeonidi A."/>
            <person name="Radhakrishnan G.V."/>
            <person name="Van Nieuwerburgh F."/>
            <person name="Deforce D."/>
            <person name="Chang C."/>
            <person name="Karol K.G."/>
            <person name="Hedrich R."/>
            <person name="Ulvskov P."/>
            <person name="Glockner G."/>
            <person name="Delwiche C.F."/>
            <person name="Petrasek J."/>
            <person name="Van de Peer Y."/>
            <person name="Friml J."/>
            <person name="Beilby M."/>
            <person name="Dolan L."/>
            <person name="Kohara Y."/>
            <person name="Sugano S."/>
            <person name="Fujiyama A."/>
            <person name="Delaux P.-M."/>
            <person name="Quint M."/>
            <person name="TheiBen G."/>
            <person name="Hagemann M."/>
            <person name="Harholt J."/>
            <person name="Dunand C."/>
            <person name="Zachgo S."/>
            <person name="Langdale J."/>
            <person name="Maumus F."/>
            <person name="Straeten D.V.D."/>
            <person name="Gould S.B."/>
            <person name="Rensing S.A."/>
        </authorList>
    </citation>
    <scope>NUCLEOTIDE SEQUENCE [LARGE SCALE GENOMIC DNA]</scope>
    <source>
        <strain evidence="7 8">S276</strain>
    </source>
</reference>
<dbReference type="GO" id="GO:0000139">
    <property type="term" value="C:Golgi membrane"/>
    <property type="evidence" value="ECO:0007669"/>
    <property type="project" value="UniProtKB-SubCell"/>
</dbReference>
<dbReference type="SUPFAM" id="SSF53448">
    <property type="entry name" value="Nucleotide-diphospho-sugar transferases"/>
    <property type="match status" value="1"/>
</dbReference>
<dbReference type="Gene3D" id="3.90.550.10">
    <property type="entry name" value="Spore Coat Polysaccharide Biosynthesis Protein SpsA, Chain A"/>
    <property type="match status" value="1"/>
</dbReference>
<feature type="region of interest" description="Disordered" evidence="5">
    <location>
        <begin position="1169"/>
        <end position="1190"/>
    </location>
</feature>
<feature type="domain" description="Reverse transcriptase" evidence="6">
    <location>
        <begin position="681"/>
        <end position="876"/>
    </location>
</feature>
<dbReference type="InterPro" id="IPR029044">
    <property type="entry name" value="Nucleotide-diphossugar_trans"/>
</dbReference>
<feature type="region of interest" description="Disordered" evidence="5">
    <location>
        <begin position="1030"/>
        <end position="1153"/>
    </location>
</feature>